<keyword evidence="3" id="KW-0378">Hydrolase</keyword>
<keyword evidence="4" id="KW-1185">Reference proteome</keyword>
<proteinExistence type="predicted"/>
<sequence>MFTTRSTYTGMILLCMVHLLLNYMLLHPLGLSGEAMQSHPYMFGIVSLISGILALGVSLLYIRKVDRKPWVSLGLRFNRRDIMYSIAAIGMTLVLYYVYLKSLDEAGLIKIQFNAKFLHNPQWLLMLLVTGIAWFVTAFSEELLIRGYVVAKLRDVGLVKIFAVIGIISVALRVFEGLDVTYIFMILVSSFTFLYVYLKSGSLLPVAAAHFIYNFTGIQLLGQGDLTLLIIEGQPSQLYTLGTFLLYNLILLVLAKMIYGDAPIAQRLLHLYPKTASPQRS</sequence>
<evidence type="ECO:0000313" key="4">
    <source>
        <dbReference type="Proteomes" id="UP001519288"/>
    </source>
</evidence>
<comment type="caution">
    <text evidence="3">The sequence shown here is derived from an EMBL/GenBank/DDBJ whole genome shotgun (WGS) entry which is preliminary data.</text>
</comment>
<keyword evidence="1" id="KW-1133">Transmembrane helix</keyword>
<dbReference type="RefSeq" id="WP_209863373.1">
    <property type="nucleotide sequence ID" value="NZ_JAGGLD010000004.1"/>
</dbReference>
<protein>
    <submittedName>
        <fullName evidence="3">Membrane protease YdiL (CAAX protease family)</fullName>
    </submittedName>
</protein>
<feature type="transmembrane region" description="Helical" evidence="1">
    <location>
        <begin position="157"/>
        <end position="175"/>
    </location>
</feature>
<gene>
    <name evidence="3" type="ORF">J2Z69_002714</name>
</gene>
<evidence type="ECO:0000256" key="1">
    <source>
        <dbReference type="SAM" id="Phobius"/>
    </source>
</evidence>
<dbReference type="EMBL" id="JAGGLD010000004">
    <property type="protein sequence ID" value="MBP2001669.1"/>
    <property type="molecule type" value="Genomic_DNA"/>
</dbReference>
<evidence type="ECO:0000313" key="3">
    <source>
        <dbReference type="EMBL" id="MBP2001669.1"/>
    </source>
</evidence>
<keyword evidence="1" id="KW-0812">Transmembrane</keyword>
<dbReference type="InterPro" id="IPR003675">
    <property type="entry name" value="Rce1/LyrA-like_dom"/>
</dbReference>
<name>A0ABS4JIY9_9BACL</name>
<reference evidence="3 4" key="1">
    <citation type="submission" date="2021-03" db="EMBL/GenBank/DDBJ databases">
        <title>Genomic Encyclopedia of Type Strains, Phase IV (KMG-IV): sequencing the most valuable type-strain genomes for metagenomic binning, comparative biology and taxonomic classification.</title>
        <authorList>
            <person name="Goeker M."/>
        </authorList>
    </citation>
    <scope>NUCLEOTIDE SEQUENCE [LARGE SCALE GENOMIC DNA]</scope>
    <source>
        <strain evidence="3 4">DSM 26806</strain>
    </source>
</reference>
<feature type="transmembrane region" description="Helical" evidence="1">
    <location>
        <begin position="82"/>
        <end position="100"/>
    </location>
</feature>
<feature type="transmembrane region" description="Helical" evidence="1">
    <location>
        <begin position="210"/>
        <end position="231"/>
    </location>
</feature>
<evidence type="ECO:0000259" key="2">
    <source>
        <dbReference type="Pfam" id="PF02517"/>
    </source>
</evidence>
<dbReference type="GO" id="GO:0006508">
    <property type="term" value="P:proteolysis"/>
    <property type="evidence" value="ECO:0007669"/>
    <property type="project" value="UniProtKB-KW"/>
</dbReference>
<organism evidence="3 4">
    <name type="scientific">Paenibacillus shirakamiensis</name>
    <dbReference type="NCBI Taxonomy" id="1265935"/>
    <lineage>
        <taxon>Bacteria</taxon>
        <taxon>Bacillati</taxon>
        <taxon>Bacillota</taxon>
        <taxon>Bacilli</taxon>
        <taxon>Bacillales</taxon>
        <taxon>Paenibacillaceae</taxon>
        <taxon>Paenibacillus</taxon>
    </lineage>
</organism>
<keyword evidence="3" id="KW-0645">Protease</keyword>
<dbReference type="GO" id="GO:0008233">
    <property type="term" value="F:peptidase activity"/>
    <property type="evidence" value="ECO:0007669"/>
    <property type="project" value="UniProtKB-KW"/>
</dbReference>
<dbReference type="Pfam" id="PF02517">
    <property type="entry name" value="Rce1-like"/>
    <property type="match status" value="1"/>
</dbReference>
<feature type="transmembrane region" description="Helical" evidence="1">
    <location>
        <begin position="7"/>
        <end position="26"/>
    </location>
</feature>
<dbReference type="Proteomes" id="UP001519288">
    <property type="component" value="Unassembled WGS sequence"/>
</dbReference>
<feature type="transmembrane region" description="Helical" evidence="1">
    <location>
        <begin position="181"/>
        <end position="198"/>
    </location>
</feature>
<keyword evidence="1" id="KW-0472">Membrane</keyword>
<feature type="transmembrane region" description="Helical" evidence="1">
    <location>
        <begin position="41"/>
        <end position="62"/>
    </location>
</feature>
<accession>A0ABS4JIY9</accession>
<feature type="transmembrane region" description="Helical" evidence="1">
    <location>
        <begin position="123"/>
        <end position="145"/>
    </location>
</feature>
<feature type="domain" description="CAAX prenyl protease 2/Lysostaphin resistance protein A-like" evidence="2">
    <location>
        <begin position="126"/>
        <end position="215"/>
    </location>
</feature>
<feature type="transmembrane region" description="Helical" evidence="1">
    <location>
        <begin position="237"/>
        <end position="259"/>
    </location>
</feature>